<feature type="compositionally biased region" description="Basic and acidic residues" evidence="1">
    <location>
        <begin position="342"/>
        <end position="351"/>
    </location>
</feature>
<keyword evidence="3" id="KW-1185">Reference proteome</keyword>
<evidence type="ECO:0000313" key="2">
    <source>
        <dbReference type="EMBL" id="OLP78447.1"/>
    </source>
</evidence>
<dbReference type="OrthoDB" id="422330at2759"/>
<dbReference type="Proteomes" id="UP000186817">
    <property type="component" value="Unassembled WGS sequence"/>
</dbReference>
<feature type="region of interest" description="Disordered" evidence="1">
    <location>
        <begin position="332"/>
        <end position="394"/>
    </location>
</feature>
<name>A0A1Q9C6C0_SYMMI</name>
<evidence type="ECO:0000256" key="1">
    <source>
        <dbReference type="SAM" id="MobiDB-lite"/>
    </source>
</evidence>
<accession>A0A1Q9C6C0</accession>
<sequence>MVPLVSKRLQLRAMAQEAAAAANGQTAVPVPTAAGLIDTKAYGKLKSFAGKEEHWSTWSFVARSYFTLLSPDFASLVQTAENQPSGTMRMHVLSEPAQAWKALVDTYQPDLGGRHTSMLMGIISPSWETVTEGDFLEALENWEVLVRRYQDQATDVVSNATKIAVLMKYSPPSLRGALRTSASIVDWLQSGVFPTAASHGAAHQGATPMDVGAIGHDKKGAGKDKRKKGGKDYGKTGVMAVEEGTATRGWQGGPTNYEMLYDSGSDENVCPYDLVTDEFDEPSKVTLRNVSGGTLSQGVQRRLAFGVVTAEGKEITFRACIKLVVSADKLVPGGEECAGDPGQRERPDQPKPHHASSAVEEQQPEVRGDDQEKKEQAGQDEPVEQEAAEIGARL</sequence>
<protein>
    <submittedName>
        <fullName evidence="2">Uncharacterized protein</fullName>
    </submittedName>
</protein>
<reference evidence="2 3" key="1">
    <citation type="submission" date="2016-02" db="EMBL/GenBank/DDBJ databases">
        <title>Genome analysis of coral dinoflagellate symbionts highlights evolutionary adaptations to a symbiotic lifestyle.</title>
        <authorList>
            <person name="Aranda M."/>
            <person name="Li Y."/>
            <person name="Liew Y.J."/>
            <person name="Baumgarten S."/>
            <person name="Simakov O."/>
            <person name="Wilson M."/>
            <person name="Piel J."/>
            <person name="Ashoor H."/>
            <person name="Bougouffa S."/>
            <person name="Bajic V.B."/>
            <person name="Ryu T."/>
            <person name="Ravasi T."/>
            <person name="Bayer T."/>
            <person name="Micklem G."/>
            <person name="Kim H."/>
            <person name="Bhak J."/>
            <person name="Lajeunesse T.C."/>
            <person name="Voolstra C.R."/>
        </authorList>
    </citation>
    <scope>NUCLEOTIDE SEQUENCE [LARGE SCALE GENOMIC DNA]</scope>
    <source>
        <strain evidence="2 3">CCMP2467</strain>
    </source>
</reference>
<organism evidence="2 3">
    <name type="scientific">Symbiodinium microadriaticum</name>
    <name type="common">Dinoflagellate</name>
    <name type="synonym">Zooxanthella microadriatica</name>
    <dbReference type="NCBI Taxonomy" id="2951"/>
    <lineage>
        <taxon>Eukaryota</taxon>
        <taxon>Sar</taxon>
        <taxon>Alveolata</taxon>
        <taxon>Dinophyceae</taxon>
        <taxon>Suessiales</taxon>
        <taxon>Symbiodiniaceae</taxon>
        <taxon>Symbiodinium</taxon>
    </lineage>
</organism>
<dbReference type="AlphaFoldDB" id="A0A1Q9C6C0"/>
<dbReference type="EMBL" id="LSRX01001610">
    <property type="protein sequence ID" value="OLP78447.1"/>
    <property type="molecule type" value="Genomic_DNA"/>
</dbReference>
<evidence type="ECO:0000313" key="3">
    <source>
        <dbReference type="Proteomes" id="UP000186817"/>
    </source>
</evidence>
<feature type="region of interest" description="Disordered" evidence="1">
    <location>
        <begin position="203"/>
        <end position="235"/>
    </location>
</feature>
<comment type="caution">
    <text evidence="2">The sequence shown here is derived from an EMBL/GenBank/DDBJ whole genome shotgun (WGS) entry which is preliminary data.</text>
</comment>
<gene>
    <name evidence="2" type="ORF">AK812_SmicGene41364</name>
</gene>
<feature type="compositionally biased region" description="Basic and acidic residues" evidence="1">
    <location>
        <begin position="364"/>
        <end position="377"/>
    </location>
</feature>
<proteinExistence type="predicted"/>